<dbReference type="InterPro" id="IPR000412">
    <property type="entry name" value="ABC_2_transport"/>
</dbReference>
<name>A0A4P7SL40_9CELL</name>
<keyword evidence="3 6" id="KW-1133">Transmembrane helix</keyword>
<feature type="transmembrane region" description="Helical" evidence="6">
    <location>
        <begin position="73"/>
        <end position="91"/>
    </location>
</feature>
<dbReference type="OrthoDB" id="3745966at2"/>
<organism evidence="8 9">
    <name type="scientific">Cellulomonas shaoxiangyii</name>
    <dbReference type="NCBI Taxonomy" id="2566013"/>
    <lineage>
        <taxon>Bacteria</taxon>
        <taxon>Bacillati</taxon>
        <taxon>Actinomycetota</taxon>
        <taxon>Actinomycetes</taxon>
        <taxon>Micrococcales</taxon>
        <taxon>Cellulomonadaceae</taxon>
        <taxon>Cellulomonas</taxon>
    </lineage>
</organism>
<dbReference type="GO" id="GO:0140359">
    <property type="term" value="F:ABC-type transporter activity"/>
    <property type="evidence" value="ECO:0007669"/>
    <property type="project" value="InterPro"/>
</dbReference>
<evidence type="ECO:0000256" key="5">
    <source>
        <dbReference type="ARBA" id="ARBA00023251"/>
    </source>
</evidence>
<dbReference type="PIRSF" id="PIRSF006648">
    <property type="entry name" value="DrrB"/>
    <property type="match status" value="1"/>
</dbReference>
<dbReference type="EMBL" id="CP039291">
    <property type="protein sequence ID" value="QCB94932.1"/>
    <property type="molecule type" value="Genomic_DNA"/>
</dbReference>
<dbReference type="Pfam" id="PF01061">
    <property type="entry name" value="ABC2_membrane"/>
    <property type="match status" value="1"/>
</dbReference>
<feature type="transmembrane region" description="Helical" evidence="6">
    <location>
        <begin position="156"/>
        <end position="177"/>
    </location>
</feature>
<evidence type="ECO:0000256" key="1">
    <source>
        <dbReference type="ARBA" id="ARBA00004141"/>
    </source>
</evidence>
<comment type="subcellular location">
    <subcellularLocation>
        <location evidence="1">Membrane</location>
        <topology evidence="1">Multi-pass membrane protein</topology>
    </subcellularLocation>
</comment>
<dbReference type="AlphaFoldDB" id="A0A4P7SL40"/>
<feature type="transmembrane region" description="Helical" evidence="6">
    <location>
        <begin position="41"/>
        <end position="61"/>
    </location>
</feature>
<dbReference type="InterPro" id="IPR013525">
    <property type="entry name" value="ABC2_TM"/>
</dbReference>
<dbReference type="KEGG" id="celz:E5225_16545"/>
<sequence length="270" mass="28343">MSTTVPATATAADPGPRAALRPPLAVAWLHARYQFVETLRVPIAVLGNMLFPGLALLFFVIPQRVVADDPVAATAAVGQLAVFAIMSACLFTHGAGVAEDRALPFDGYLRTLPARPGPRLAGRVLNGLAWAYLSLIPLVLIGTVLTAATLTWTQALGAVLMVVAVAVPFTLLGLTIGYSMSTKAALAVTQCTLFPLGFAGGLFLPPQMFPGWLDGISRLLPSRAARDLVVQVTTGAEAPGLAAPVLLAWTVAFAALAVWAVRRDEGRRFH</sequence>
<feature type="transmembrane region" description="Helical" evidence="6">
    <location>
        <begin position="129"/>
        <end position="150"/>
    </location>
</feature>
<evidence type="ECO:0000256" key="6">
    <source>
        <dbReference type="SAM" id="Phobius"/>
    </source>
</evidence>
<keyword evidence="4 6" id="KW-0472">Membrane</keyword>
<dbReference type="Proteomes" id="UP000296469">
    <property type="component" value="Chromosome"/>
</dbReference>
<accession>A0A4P7SL40</accession>
<dbReference type="GO" id="GO:0043190">
    <property type="term" value="C:ATP-binding cassette (ABC) transporter complex"/>
    <property type="evidence" value="ECO:0007669"/>
    <property type="project" value="InterPro"/>
</dbReference>
<gene>
    <name evidence="8" type="ORF">E5225_16545</name>
</gene>
<dbReference type="PANTHER" id="PTHR43229">
    <property type="entry name" value="NODULATION PROTEIN J"/>
    <property type="match status" value="1"/>
</dbReference>
<evidence type="ECO:0000259" key="7">
    <source>
        <dbReference type="Pfam" id="PF01061"/>
    </source>
</evidence>
<proteinExistence type="predicted"/>
<dbReference type="GO" id="GO:0046677">
    <property type="term" value="P:response to antibiotic"/>
    <property type="evidence" value="ECO:0007669"/>
    <property type="project" value="UniProtKB-KW"/>
</dbReference>
<keyword evidence="5" id="KW-0046">Antibiotic resistance</keyword>
<evidence type="ECO:0000256" key="3">
    <source>
        <dbReference type="ARBA" id="ARBA00022989"/>
    </source>
</evidence>
<protein>
    <submittedName>
        <fullName evidence="8">ABC transporter permease</fullName>
    </submittedName>
</protein>
<feature type="transmembrane region" description="Helical" evidence="6">
    <location>
        <begin position="184"/>
        <end position="204"/>
    </location>
</feature>
<feature type="transmembrane region" description="Helical" evidence="6">
    <location>
        <begin position="241"/>
        <end position="261"/>
    </location>
</feature>
<evidence type="ECO:0000256" key="4">
    <source>
        <dbReference type="ARBA" id="ARBA00023136"/>
    </source>
</evidence>
<keyword evidence="2 6" id="KW-0812">Transmembrane</keyword>
<dbReference type="RefSeq" id="WP_135973869.1">
    <property type="nucleotide sequence ID" value="NZ_CP039291.1"/>
</dbReference>
<evidence type="ECO:0000313" key="9">
    <source>
        <dbReference type="Proteomes" id="UP000296469"/>
    </source>
</evidence>
<feature type="domain" description="ABC-2 type transporter transmembrane" evidence="7">
    <location>
        <begin position="31"/>
        <end position="230"/>
    </location>
</feature>
<evidence type="ECO:0000313" key="8">
    <source>
        <dbReference type="EMBL" id="QCB94932.1"/>
    </source>
</evidence>
<keyword evidence="9" id="KW-1185">Reference proteome</keyword>
<dbReference type="InterPro" id="IPR051784">
    <property type="entry name" value="Nod_factor_ABC_transporter"/>
</dbReference>
<reference evidence="8 9" key="1">
    <citation type="submission" date="2019-04" db="EMBL/GenBank/DDBJ databases">
        <title>Isolation and identification of Cellulomonas shaoxiangyii sp. Nov. isolated from feces of the Tibetan antelopes (Pantholops hodgsonii) in the Qinghai-Tibet plateau of China.</title>
        <authorList>
            <person name="Tian Z."/>
        </authorList>
    </citation>
    <scope>NUCLEOTIDE SEQUENCE [LARGE SCALE GENOMIC DNA]</scope>
    <source>
        <strain evidence="8 9">Z28</strain>
    </source>
</reference>
<evidence type="ECO:0000256" key="2">
    <source>
        <dbReference type="ARBA" id="ARBA00022692"/>
    </source>
</evidence>
<dbReference type="PANTHER" id="PTHR43229:SF3">
    <property type="entry name" value="ABC-TYPE MULTIDRUG TRANSPORT SYSTEM, PERMEASE COMPONENT"/>
    <property type="match status" value="1"/>
</dbReference>